<reference evidence="6" key="1">
    <citation type="journal article" date="2019" name="Int. J. Syst. Evol. Microbiol.">
        <title>The Global Catalogue of Microorganisms (GCM) 10K type strain sequencing project: providing services to taxonomists for standard genome sequencing and annotation.</title>
        <authorList>
            <consortium name="The Broad Institute Genomics Platform"/>
            <consortium name="The Broad Institute Genome Sequencing Center for Infectious Disease"/>
            <person name="Wu L."/>
            <person name="Ma J."/>
        </authorList>
    </citation>
    <scope>NUCLEOTIDE SEQUENCE [LARGE SCALE GENOMIC DNA]</scope>
    <source>
        <strain evidence="6">CCUG 43304</strain>
    </source>
</reference>
<dbReference type="Proteomes" id="UP001596306">
    <property type="component" value="Unassembled WGS sequence"/>
</dbReference>
<evidence type="ECO:0000313" key="6">
    <source>
        <dbReference type="Proteomes" id="UP001596306"/>
    </source>
</evidence>
<evidence type="ECO:0000256" key="3">
    <source>
        <dbReference type="ARBA" id="ARBA00023163"/>
    </source>
</evidence>
<dbReference type="InterPro" id="IPR036390">
    <property type="entry name" value="WH_DNA-bd_sf"/>
</dbReference>
<dbReference type="InterPro" id="IPR029016">
    <property type="entry name" value="GAF-like_dom_sf"/>
</dbReference>
<accession>A0ABW1VEP1</accession>
<dbReference type="PANTHER" id="PTHR30136">
    <property type="entry name" value="HELIX-TURN-HELIX TRANSCRIPTIONAL REGULATOR, ICLR FAMILY"/>
    <property type="match status" value="1"/>
</dbReference>
<protein>
    <submittedName>
        <fullName evidence="5">IclR family transcriptional regulator</fullName>
    </submittedName>
</protein>
<feature type="domain" description="IclR-ED" evidence="4">
    <location>
        <begin position="68"/>
        <end position="252"/>
    </location>
</feature>
<comment type="caution">
    <text evidence="5">The sequence shown here is derived from an EMBL/GenBank/DDBJ whole genome shotgun (WGS) entry which is preliminary data.</text>
</comment>
<dbReference type="SUPFAM" id="SSF46785">
    <property type="entry name" value="Winged helix' DNA-binding domain"/>
    <property type="match status" value="1"/>
</dbReference>
<organism evidence="5 6">
    <name type="scientific">Luethyella okanaganae</name>
    <dbReference type="NCBI Taxonomy" id="69372"/>
    <lineage>
        <taxon>Bacteria</taxon>
        <taxon>Bacillati</taxon>
        <taxon>Actinomycetota</taxon>
        <taxon>Actinomycetes</taxon>
        <taxon>Micrococcales</taxon>
        <taxon>Microbacteriaceae</taxon>
        <taxon>Luethyella</taxon>
    </lineage>
</organism>
<dbReference type="InterPro" id="IPR050707">
    <property type="entry name" value="HTH_MetabolicPath_Reg"/>
</dbReference>
<dbReference type="RefSeq" id="WP_386728141.1">
    <property type="nucleotide sequence ID" value="NZ_JBHSTP010000001.1"/>
</dbReference>
<evidence type="ECO:0000259" key="4">
    <source>
        <dbReference type="PROSITE" id="PS51078"/>
    </source>
</evidence>
<dbReference type="Pfam" id="PF01614">
    <property type="entry name" value="IclR_C"/>
    <property type="match status" value="1"/>
</dbReference>
<evidence type="ECO:0000313" key="5">
    <source>
        <dbReference type="EMBL" id="MFC6355387.1"/>
    </source>
</evidence>
<dbReference type="InterPro" id="IPR036388">
    <property type="entry name" value="WH-like_DNA-bd_sf"/>
</dbReference>
<dbReference type="Pfam" id="PF09339">
    <property type="entry name" value="HTH_IclR"/>
    <property type="match status" value="1"/>
</dbReference>
<keyword evidence="1" id="KW-0805">Transcription regulation</keyword>
<sequence>MSPVKPIRVLANTRDLVDLLSRVGPLTPAEIAEKIDVPRPSVYRLVDGLNAINLTETLSDSRVALSLRWLHIADETRAAMQEWSGAKAALTALVDATGQTAFLSVLRDDSAVCIDWVQGRGIGVLILKPGRALPLYAGAAGRLLLAYAADADAYLENAPFEQLTPSTLTSAEELRRDIAETLEQGFTVSDEDATVGIGALGMPILEPSGTARACVSIGGLAEDIRTRRAEFLSALGTAAAVLSASANAIDPE</sequence>
<dbReference type="Gene3D" id="3.30.450.40">
    <property type="match status" value="1"/>
</dbReference>
<dbReference type="InterPro" id="IPR014757">
    <property type="entry name" value="Tscrpt_reg_IclR_C"/>
</dbReference>
<dbReference type="PROSITE" id="PS51078">
    <property type="entry name" value="ICLR_ED"/>
    <property type="match status" value="1"/>
</dbReference>
<dbReference type="Gene3D" id="1.10.10.10">
    <property type="entry name" value="Winged helix-like DNA-binding domain superfamily/Winged helix DNA-binding domain"/>
    <property type="match status" value="1"/>
</dbReference>
<dbReference type="PANTHER" id="PTHR30136:SF35">
    <property type="entry name" value="HTH-TYPE TRANSCRIPTIONAL REGULATOR RV1719"/>
    <property type="match status" value="1"/>
</dbReference>
<keyword evidence="2" id="KW-0238">DNA-binding</keyword>
<evidence type="ECO:0000256" key="1">
    <source>
        <dbReference type="ARBA" id="ARBA00023015"/>
    </source>
</evidence>
<dbReference type="EMBL" id="JBHSTP010000001">
    <property type="protein sequence ID" value="MFC6355387.1"/>
    <property type="molecule type" value="Genomic_DNA"/>
</dbReference>
<dbReference type="SUPFAM" id="SSF55781">
    <property type="entry name" value="GAF domain-like"/>
    <property type="match status" value="1"/>
</dbReference>
<keyword evidence="3" id="KW-0804">Transcription</keyword>
<name>A0ABW1VEP1_9MICO</name>
<keyword evidence="6" id="KW-1185">Reference proteome</keyword>
<evidence type="ECO:0000256" key="2">
    <source>
        <dbReference type="ARBA" id="ARBA00023125"/>
    </source>
</evidence>
<proteinExistence type="predicted"/>
<gene>
    <name evidence="5" type="ORF">ACFQB0_04605</name>
</gene>
<dbReference type="InterPro" id="IPR005471">
    <property type="entry name" value="Tscrpt_reg_IclR_N"/>
</dbReference>